<dbReference type="FunFam" id="3.30.500.10:FF:000001">
    <property type="entry name" value="H-2 class I histocompatibility antigen, alpha chain"/>
    <property type="match status" value="1"/>
</dbReference>
<dbReference type="GO" id="GO:0030670">
    <property type="term" value="C:phagocytic vesicle membrane"/>
    <property type="evidence" value="ECO:0007669"/>
    <property type="project" value="UniProtKB-ARBA"/>
</dbReference>
<dbReference type="CDD" id="cd07698">
    <property type="entry name" value="IgC1_MHC_I_alpha3"/>
    <property type="match status" value="1"/>
</dbReference>
<organism evidence="11">
    <name type="scientific">Balaenoptera musculus</name>
    <name type="common">Blue whale</name>
    <dbReference type="NCBI Taxonomy" id="9771"/>
    <lineage>
        <taxon>Eukaryota</taxon>
        <taxon>Metazoa</taxon>
        <taxon>Chordata</taxon>
        <taxon>Craniata</taxon>
        <taxon>Vertebrata</taxon>
        <taxon>Euteleostomi</taxon>
        <taxon>Mammalia</taxon>
        <taxon>Eutheria</taxon>
        <taxon>Laurasiatheria</taxon>
        <taxon>Artiodactyla</taxon>
        <taxon>Whippomorpha</taxon>
        <taxon>Cetacea</taxon>
        <taxon>Mysticeti</taxon>
        <taxon>Balaenopteridae</taxon>
        <taxon>Balaenoptera</taxon>
    </lineage>
</organism>
<evidence type="ECO:0000256" key="2">
    <source>
        <dbReference type="ARBA" id="ARBA00022451"/>
    </source>
</evidence>
<keyword evidence="2" id="KW-0490">MHC I</keyword>
<keyword evidence="4" id="KW-0391">Immunity</keyword>
<feature type="domain" description="Ig-like" evidence="10">
    <location>
        <begin position="159"/>
        <end position="273"/>
    </location>
</feature>
<keyword evidence="3" id="KW-0812">Transmembrane</keyword>
<dbReference type="InterPro" id="IPR037055">
    <property type="entry name" value="MHC_I-like_Ag-recog_sf"/>
</dbReference>
<dbReference type="GO" id="GO:0005615">
    <property type="term" value="C:extracellular space"/>
    <property type="evidence" value="ECO:0007669"/>
    <property type="project" value="TreeGrafter"/>
</dbReference>
<dbReference type="PRINTS" id="PR01638">
    <property type="entry name" value="MHCCLASSI"/>
</dbReference>
<dbReference type="GeneTree" id="ENSGT01120000271826"/>
<accession>A0A8C0CY52</accession>
<feature type="compositionally biased region" description="Low complexity" evidence="9">
    <location>
        <begin position="271"/>
        <end position="282"/>
    </location>
</feature>
<dbReference type="InterPro" id="IPR003006">
    <property type="entry name" value="Ig/MHC_CS"/>
</dbReference>
<dbReference type="InterPro" id="IPR001039">
    <property type="entry name" value="MHC_I_a_a1/a2"/>
</dbReference>
<keyword evidence="7" id="KW-0325">Glycoprotein</keyword>
<comment type="similarity">
    <text evidence="8">Belongs to the MHC class I family.</text>
</comment>
<reference evidence="11" key="1">
    <citation type="submission" date="2023-09" db="UniProtKB">
        <authorList>
            <consortium name="Ensembl"/>
        </authorList>
    </citation>
    <scope>IDENTIFICATION</scope>
</reference>
<dbReference type="GO" id="GO:0098553">
    <property type="term" value="C:lumenal side of endoplasmic reticulum membrane"/>
    <property type="evidence" value="ECO:0007669"/>
    <property type="project" value="UniProtKB-ARBA"/>
</dbReference>
<dbReference type="SMART" id="SM00407">
    <property type="entry name" value="IGc1"/>
    <property type="match status" value="1"/>
</dbReference>
<evidence type="ECO:0000259" key="10">
    <source>
        <dbReference type="PROSITE" id="PS50835"/>
    </source>
</evidence>
<dbReference type="Pfam" id="PF07654">
    <property type="entry name" value="C1-set"/>
    <property type="match status" value="1"/>
</dbReference>
<keyword evidence="6" id="KW-0472">Membrane</keyword>
<dbReference type="FunFam" id="2.60.40.10:FF:000014">
    <property type="entry name" value="H-2 class I histocompatibility antigen, alpha chain"/>
    <property type="match status" value="1"/>
</dbReference>
<evidence type="ECO:0000256" key="1">
    <source>
        <dbReference type="ARBA" id="ARBA00004167"/>
    </source>
</evidence>
<dbReference type="SUPFAM" id="SSF54452">
    <property type="entry name" value="MHC antigen-recognition domain"/>
    <property type="match status" value="1"/>
</dbReference>
<evidence type="ECO:0000313" key="11">
    <source>
        <dbReference type="Ensembl" id="ENSBMSP00010012621.1"/>
    </source>
</evidence>
<dbReference type="GO" id="GO:0002486">
    <property type="term" value="P:antigen processing and presentation of endogenous peptide antigen via MHC class I via ER pathway, TAP-independent"/>
    <property type="evidence" value="ECO:0007669"/>
    <property type="project" value="TreeGrafter"/>
</dbReference>
<evidence type="ECO:0000256" key="9">
    <source>
        <dbReference type="SAM" id="MobiDB-lite"/>
    </source>
</evidence>
<dbReference type="Gene3D" id="3.30.500.10">
    <property type="entry name" value="MHC class I-like antigen recognition-like"/>
    <property type="match status" value="1"/>
</dbReference>
<evidence type="ECO:0000256" key="4">
    <source>
        <dbReference type="ARBA" id="ARBA00022859"/>
    </source>
</evidence>
<evidence type="ECO:0000256" key="5">
    <source>
        <dbReference type="ARBA" id="ARBA00022989"/>
    </source>
</evidence>
<evidence type="ECO:0000256" key="3">
    <source>
        <dbReference type="ARBA" id="ARBA00022692"/>
    </source>
</evidence>
<proteinExistence type="inferred from homology"/>
<dbReference type="AlphaFoldDB" id="A0A8C0CY52"/>
<dbReference type="PANTHER" id="PTHR16675:SF250">
    <property type="entry name" value="HISTOCOMPATIBILITY 2, T REGION LOCUS 24"/>
    <property type="match status" value="1"/>
</dbReference>
<dbReference type="InterPro" id="IPR036179">
    <property type="entry name" value="Ig-like_dom_sf"/>
</dbReference>
<dbReference type="InterPro" id="IPR011161">
    <property type="entry name" value="MHC_I-like_Ag-recog"/>
</dbReference>
<dbReference type="GO" id="GO:0006955">
    <property type="term" value="P:immune response"/>
    <property type="evidence" value="ECO:0007669"/>
    <property type="project" value="TreeGrafter"/>
</dbReference>
<dbReference type="PROSITE" id="PS00290">
    <property type="entry name" value="IG_MHC"/>
    <property type="match status" value="1"/>
</dbReference>
<dbReference type="GO" id="GO:0042612">
    <property type="term" value="C:MHC class I protein complex"/>
    <property type="evidence" value="ECO:0007669"/>
    <property type="project" value="UniProtKB-KW"/>
</dbReference>
<dbReference type="Pfam" id="PF00129">
    <property type="entry name" value="MHC_I"/>
    <property type="match status" value="1"/>
</dbReference>
<feature type="compositionally biased region" description="Low complexity" evidence="9">
    <location>
        <begin position="294"/>
        <end position="310"/>
    </location>
</feature>
<dbReference type="InterPro" id="IPR011162">
    <property type="entry name" value="MHC_I/II-like_Ag-recog"/>
</dbReference>
<feature type="region of interest" description="Disordered" evidence="9">
    <location>
        <begin position="261"/>
        <end position="310"/>
    </location>
</feature>
<dbReference type="GO" id="GO:0009897">
    <property type="term" value="C:external side of plasma membrane"/>
    <property type="evidence" value="ECO:0007669"/>
    <property type="project" value="TreeGrafter"/>
</dbReference>
<dbReference type="PANTHER" id="PTHR16675">
    <property type="entry name" value="MHC CLASS I-RELATED"/>
    <property type="match status" value="1"/>
</dbReference>
<name>A0A8C0CY52_BALMU</name>
<dbReference type="PROSITE" id="PS50835">
    <property type="entry name" value="IG_LIKE"/>
    <property type="match status" value="1"/>
</dbReference>
<dbReference type="InterPro" id="IPR013783">
    <property type="entry name" value="Ig-like_fold"/>
</dbReference>
<dbReference type="GO" id="GO:0042605">
    <property type="term" value="F:peptide antigen binding"/>
    <property type="evidence" value="ECO:0007669"/>
    <property type="project" value="TreeGrafter"/>
</dbReference>
<dbReference type="InterPro" id="IPR007110">
    <property type="entry name" value="Ig-like_dom"/>
</dbReference>
<dbReference type="Ensembl" id="ENSBMST00010014034.1">
    <property type="protein sequence ID" value="ENSBMSP00010012621.1"/>
    <property type="gene ID" value="ENSBMSG00010009225.1"/>
</dbReference>
<evidence type="ECO:0000256" key="8">
    <source>
        <dbReference type="RuleBase" id="RU004439"/>
    </source>
</evidence>
<sequence length="347" mass="38395">LQILSVRTLLNSGACSDPLSLVLTSGSHSLHYFYSAVSEPAPGVPSFTAFGFVDDQPFIRYDSEEMKAKSSVQWLMEEPSYFENETKIFTSRMKIFHLNLRNVQQYYNQTMEDGPHTLQFTFGCELQQDGRPAGHWQYGYDGEDYLSLHMDSLQYTAAPFILEKECVLWLQRYLKFGGESLNRTGNDLPQPTHSEVTLRCWALSFYPAEITLTWQRDGEDQTQDIELVETRPAGDGTFQKWVAVLVPSGEEQRYTCHVQHEGLPEPESEGEPSSQGSRSPSGDFQPGQGSDVRSGPLTLLSSSKPSSQPSIPIKGALAGQLLLAAAVSGVVFAGVQIAGTLPARTVL</sequence>
<dbReference type="GO" id="GO:0002476">
    <property type="term" value="P:antigen processing and presentation of endogenous peptide antigen via MHC class Ib"/>
    <property type="evidence" value="ECO:0007669"/>
    <property type="project" value="TreeGrafter"/>
</dbReference>
<dbReference type="SUPFAM" id="SSF48726">
    <property type="entry name" value="Immunoglobulin"/>
    <property type="match status" value="1"/>
</dbReference>
<dbReference type="GO" id="GO:0001916">
    <property type="term" value="P:positive regulation of T cell mediated cytotoxicity"/>
    <property type="evidence" value="ECO:0007669"/>
    <property type="project" value="TreeGrafter"/>
</dbReference>
<dbReference type="InterPro" id="IPR003597">
    <property type="entry name" value="Ig_C1-set"/>
</dbReference>
<dbReference type="GO" id="GO:0005102">
    <property type="term" value="F:signaling receptor binding"/>
    <property type="evidence" value="ECO:0007669"/>
    <property type="project" value="TreeGrafter"/>
</dbReference>
<dbReference type="InterPro" id="IPR050208">
    <property type="entry name" value="MHC_class-I_related"/>
</dbReference>
<protein>
    <recommendedName>
        <fullName evidence="10">Ig-like domain-containing protein</fullName>
    </recommendedName>
</protein>
<evidence type="ECO:0000256" key="6">
    <source>
        <dbReference type="ARBA" id="ARBA00023136"/>
    </source>
</evidence>
<comment type="subcellular location">
    <subcellularLocation>
        <location evidence="1">Membrane</location>
        <topology evidence="1">Single-pass membrane protein</topology>
    </subcellularLocation>
</comment>
<dbReference type="Gene3D" id="2.60.40.10">
    <property type="entry name" value="Immunoglobulins"/>
    <property type="match status" value="1"/>
</dbReference>
<evidence type="ECO:0000256" key="7">
    <source>
        <dbReference type="ARBA" id="ARBA00023180"/>
    </source>
</evidence>
<keyword evidence="5" id="KW-1133">Transmembrane helix</keyword>